<dbReference type="EMBL" id="CM046131">
    <property type="protein sequence ID" value="KAI8429442.1"/>
    <property type="molecule type" value="Genomic_DNA"/>
</dbReference>
<evidence type="ECO:0000313" key="1">
    <source>
        <dbReference type="EMBL" id="KAI8429442.1"/>
    </source>
</evidence>
<evidence type="ECO:0000313" key="2">
    <source>
        <dbReference type="Proteomes" id="UP001064048"/>
    </source>
</evidence>
<proteinExistence type="predicted"/>
<gene>
    <name evidence="1" type="ORF">MSG28_000082</name>
</gene>
<protein>
    <submittedName>
        <fullName evidence="1">Uncharacterized protein</fullName>
    </submittedName>
</protein>
<comment type="caution">
    <text evidence="1">The sequence shown here is derived from an EMBL/GenBank/DDBJ whole genome shotgun (WGS) entry which is preliminary data.</text>
</comment>
<dbReference type="Proteomes" id="UP001064048">
    <property type="component" value="Chromosome Z"/>
</dbReference>
<name>A0ACC0JZ45_CHOFU</name>
<sequence>MRDFNKTGHGYGPAYYNEDETVIPEYDDGSSFRSDEHDAALRHDGDGSVCGLHHHGGRAAVHSWRGGVPRRKQHHIHLRAYASWRGCRGPTPKFENRRLCRTVPFTRVFNDISVSGTALVLHLQSSQTGIRRMQHATRAVGTAHTIYLSCCVVMLCLSLCL</sequence>
<keyword evidence="2" id="KW-1185">Reference proteome</keyword>
<accession>A0ACC0JZ45</accession>
<reference evidence="1 2" key="1">
    <citation type="journal article" date="2022" name="Genome Biol. Evol.">
        <title>The Spruce Budworm Genome: Reconstructing the Evolutionary History of Antifreeze Proteins.</title>
        <authorList>
            <person name="Beliveau C."/>
            <person name="Gagne P."/>
            <person name="Picq S."/>
            <person name="Vernygora O."/>
            <person name="Keeling C.I."/>
            <person name="Pinkney K."/>
            <person name="Doucet D."/>
            <person name="Wen F."/>
            <person name="Johnston J.S."/>
            <person name="Maaroufi H."/>
            <person name="Boyle B."/>
            <person name="Laroche J."/>
            <person name="Dewar K."/>
            <person name="Juretic N."/>
            <person name="Blackburn G."/>
            <person name="Nisole A."/>
            <person name="Brunet B."/>
            <person name="Brandao M."/>
            <person name="Lumley L."/>
            <person name="Duan J."/>
            <person name="Quan G."/>
            <person name="Lucarotti C.J."/>
            <person name="Roe A.D."/>
            <person name="Sperling F.A.H."/>
            <person name="Levesque R.C."/>
            <person name="Cusson M."/>
        </authorList>
    </citation>
    <scope>NUCLEOTIDE SEQUENCE [LARGE SCALE GENOMIC DNA]</scope>
    <source>
        <strain evidence="1">Glfc:IPQL:Cfum</strain>
    </source>
</reference>
<organism evidence="1 2">
    <name type="scientific">Choristoneura fumiferana</name>
    <name type="common">Spruce budworm moth</name>
    <name type="synonym">Archips fumiferana</name>
    <dbReference type="NCBI Taxonomy" id="7141"/>
    <lineage>
        <taxon>Eukaryota</taxon>
        <taxon>Metazoa</taxon>
        <taxon>Ecdysozoa</taxon>
        <taxon>Arthropoda</taxon>
        <taxon>Hexapoda</taxon>
        <taxon>Insecta</taxon>
        <taxon>Pterygota</taxon>
        <taxon>Neoptera</taxon>
        <taxon>Endopterygota</taxon>
        <taxon>Lepidoptera</taxon>
        <taxon>Glossata</taxon>
        <taxon>Ditrysia</taxon>
        <taxon>Tortricoidea</taxon>
        <taxon>Tortricidae</taxon>
        <taxon>Tortricinae</taxon>
        <taxon>Choristoneura</taxon>
    </lineage>
</organism>